<organism evidence="3 4">
    <name type="scientific">Atlanticothrix silvestris CENA357</name>
    <dbReference type="NCBI Taxonomy" id="1725252"/>
    <lineage>
        <taxon>Bacteria</taxon>
        <taxon>Bacillati</taxon>
        <taxon>Cyanobacteriota</taxon>
        <taxon>Cyanophyceae</taxon>
        <taxon>Nostocales</taxon>
        <taxon>Nodulariaceae</taxon>
        <taxon>Atlanticothrix</taxon>
        <taxon>Atlanticothrix silvestris</taxon>
    </lineage>
</organism>
<comment type="caution">
    <text evidence="3">The sequence shown here is derived from an EMBL/GenBank/DDBJ whole genome shotgun (WGS) entry which is preliminary data.</text>
</comment>
<accession>A0A8J7HK73</accession>
<dbReference type="Pfam" id="PF01757">
    <property type="entry name" value="Acyl_transf_3"/>
    <property type="match status" value="1"/>
</dbReference>
<dbReference type="GO" id="GO:0000271">
    <property type="term" value="P:polysaccharide biosynthetic process"/>
    <property type="evidence" value="ECO:0007669"/>
    <property type="project" value="TreeGrafter"/>
</dbReference>
<dbReference type="EMBL" id="JAECZB010000049">
    <property type="protein sequence ID" value="MBH8553915.1"/>
    <property type="molecule type" value="Genomic_DNA"/>
</dbReference>
<feature type="transmembrane region" description="Helical" evidence="1">
    <location>
        <begin position="216"/>
        <end position="236"/>
    </location>
</feature>
<evidence type="ECO:0000313" key="3">
    <source>
        <dbReference type="EMBL" id="MBH8553915.1"/>
    </source>
</evidence>
<feature type="transmembrane region" description="Helical" evidence="1">
    <location>
        <begin position="286"/>
        <end position="304"/>
    </location>
</feature>
<dbReference type="AlphaFoldDB" id="A0A8J7HK73"/>
<dbReference type="GO" id="GO:0016020">
    <property type="term" value="C:membrane"/>
    <property type="evidence" value="ECO:0007669"/>
    <property type="project" value="TreeGrafter"/>
</dbReference>
<evidence type="ECO:0000313" key="4">
    <source>
        <dbReference type="Proteomes" id="UP000599391"/>
    </source>
</evidence>
<keyword evidence="1" id="KW-0472">Membrane</keyword>
<feature type="transmembrane region" description="Helical" evidence="1">
    <location>
        <begin position="100"/>
        <end position="122"/>
    </location>
</feature>
<feature type="transmembrane region" description="Helical" evidence="1">
    <location>
        <begin position="128"/>
        <end position="144"/>
    </location>
</feature>
<gene>
    <name evidence="3" type="ORF">I8751_16360</name>
</gene>
<dbReference type="GO" id="GO:0016747">
    <property type="term" value="F:acyltransferase activity, transferring groups other than amino-acyl groups"/>
    <property type="evidence" value="ECO:0007669"/>
    <property type="project" value="InterPro"/>
</dbReference>
<dbReference type="PANTHER" id="PTHR23028:SF53">
    <property type="entry name" value="ACYL_TRANSF_3 DOMAIN-CONTAINING PROTEIN"/>
    <property type="match status" value="1"/>
</dbReference>
<protein>
    <submittedName>
        <fullName evidence="3">Acyltransferase</fullName>
    </submittedName>
</protein>
<feature type="transmembrane region" description="Helical" evidence="1">
    <location>
        <begin position="58"/>
        <end position="79"/>
    </location>
</feature>
<feature type="transmembrane region" description="Helical" evidence="1">
    <location>
        <begin position="324"/>
        <end position="349"/>
    </location>
</feature>
<dbReference type="Proteomes" id="UP000599391">
    <property type="component" value="Unassembled WGS sequence"/>
</dbReference>
<keyword evidence="3" id="KW-0808">Transferase</keyword>
<keyword evidence="4" id="KW-1185">Reference proteome</keyword>
<name>A0A8J7HK73_9CYAN</name>
<dbReference type="PANTHER" id="PTHR23028">
    <property type="entry name" value="ACETYLTRANSFERASE"/>
    <property type="match status" value="1"/>
</dbReference>
<keyword evidence="3" id="KW-0012">Acyltransferase</keyword>
<dbReference type="InterPro" id="IPR002656">
    <property type="entry name" value="Acyl_transf_3_dom"/>
</dbReference>
<feature type="transmembrane region" description="Helical" evidence="1">
    <location>
        <begin position="242"/>
        <end position="274"/>
    </location>
</feature>
<feature type="transmembrane region" description="Helical" evidence="1">
    <location>
        <begin position="188"/>
        <end position="209"/>
    </location>
</feature>
<reference evidence="3 4" key="1">
    <citation type="journal article" date="2021" name="Int. J. Syst. Evol. Microbiol.">
        <title>Amazonocrinis nigriterrae gen. nov., sp. nov., Atlanticothrix silvestris gen. nov., sp. nov. and Dendronalium phyllosphericum gen. nov., sp. nov., nostocacean cyanobacteria from Brazilian environments.</title>
        <authorList>
            <person name="Alvarenga D.O."/>
            <person name="Andreote A.P.D."/>
            <person name="Branco L.H.Z."/>
            <person name="Delbaje E."/>
            <person name="Cruz R.B."/>
            <person name="Varani A.M."/>
            <person name="Fiore M.F."/>
        </authorList>
    </citation>
    <scope>NUCLEOTIDE SEQUENCE [LARGE SCALE GENOMIC DNA]</scope>
    <source>
        <strain evidence="3 4">CENA357</strain>
    </source>
</reference>
<feature type="domain" description="Acyltransferase 3" evidence="2">
    <location>
        <begin position="20"/>
        <end position="343"/>
    </location>
</feature>
<evidence type="ECO:0000259" key="2">
    <source>
        <dbReference type="Pfam" id="PF01757"/>
    </source>
</evidence>
<dbReference type="RefSeq" id="WP_214440176.1">
    <property type="nucleotide sequence ID" value="NZ_JAECZB010000049.1"/>
</dbReference>
<dbReference type="InterPro" id="IPR050879">
    <property type="entry name" value="Acyltransferase_3"/>
</dbReference>
<proteinExistence type="predicted"/>
<evidence type="ECO:0000256" key="1">
    <source>
        <dbReference type="SAM" id="Phobius"/>
    </source>
</evidence>
<keyword evidence="1" id="KW-1133">Transmembrane helix</keyword>
<sequence length="361" mass="41190">MKQGSPLAPLTEKSSKVRFYFLDGLRGIAALWVLLYHAESGNHITQLSKLLPDWIVVIVFKWGHLGVSIFFVLSGFVIAHSLRAKKINLAYFSNFTLGRFIRLSIPYYVSIALVLCLEVVASQVKGEVLVLPSLGNLLAHLLYLQEILGLDQINTVYWTLCLEMQFYLIFCLLLGLSQKLDDLKSVNSGRALIFVPVSVLAVLCSLNIFNNHLWSALFLPHLYSFLLGAFAYWSYIDILKPVFFYFYCAVLTFISIGDKSLFMFTCVIVAAVFLEVGRTNRLQIWLNWRWLQFLSVISYSLYLVHNPITGATFLTGFKLLGHFVWSEAFLLIVTILVCTLFAWIMWKLVEKPSIDLSRKVK</sequence>
<feature type="transmembrane region" description="Helical" evidence="1">
    <location>
        <begin position="156"/>
        <end position="176"/>
    </location>
</feature>
<keyword evidence="1" id="KW-0812">Transmembrane</keyword>